<evidence type="ECO:0000256" key="1">
    <source>
        <dbReference type="SAM" id="MobiDB-lite"/>
    </source>
</evidence>
<proteinExistence type="predicted"/>
<reference evidence="2" key="2">
    <citation type="submission" date="2020-05" db="UniProtKB">
        <authorList>
            <consortium name="EnsemblMetazoa"/>
        </authorList>
    </citation>
    <scope>IDENTIFICATION</scope>
    <source>
        <strain evidence="2">WRAIR2</strain>
    </source>
</reference>
<feature type="region of interest" description="Disordered" evidence="1">
    <location>
        <begin position="175"/>
        <end position="224"/>
    </location>
</feature>
<reference evidence="3" key="1">
    <citation type="submission" date="2013-03" db="EMBL/GenBank/DDBJ databases">
        <title>The Genome Sequence of Anopheles dirus WRAIR2.</title>
        <authorList>
            <consortium name="The Broad Institute Genomics Platform"/>
            <person name="Neafsey D.E."/>
            <person name="Walton C."/>
            <person name="Walker B."/>
            <person name="Young S.K."/>
            <person name="Zeng Q."/>
            <person name="Gargeya S."/>
            <person name="Fitzgerald M."/>
            <person name="Haas B."/>
            <person name="Abouelleil A."/>
            <person name="Allen A.W."/>
            <person name="Alvarado L."/>
            <person name="Arachchi H.M."/>
            <person name="Berlin A.M."/>
            <person name="Chapman S.B."/>
            <person name="Gainer-Dewar J."/>
            <person name="Goldberg J."/>
            <person name="Griggs A."/>
            <person name="Gujja S."/>
            <person name="Hansen M."/>
            <person name="Howarth C."/>
            <person name="Imamovic A."/>
            <person name="Ireland A."/>
            <person name="Larimer J."/>
            <person name="McCowan C."/>
            <person name="Murphy C."/>
            <person name="Pearson M."/>
            <person name="Poon T.W."/>
            <person name="Priest M."/>
            <person name="Roberts A."/>
            <person name="Saif S."/>
            <person name="Shea T."/>
            <person name="Sisk P."/>
            <person name="Sykes S."/>
            <person name="Wortman J."/>
            <person name="Nusbaum C."/>
            <person name="Birren B."/>
        </authorList>
    </citation>
    <scope>NUCLEOTIDE SEQUENCE [LARGE SCALE GENOMIC DNA]</scope>
    <source>
        <strain evidence="3">WRAIR2</strain>
    </source>
</reference>
<dbReference type="Proteomes" id="UP000075884">
    <property type="component" value="Unassembled WGS sequence"/>
</dbReference>
<sequence length="224" mass="22587">MATRLATQRNFITVAPATGSATAAAPVTIEPGDECVTLQKTVEAVAAAADGSESPVSNDPVDSVEVDGVATTIMASRSSSAGPAQTTTTTTTLPTITVAGGLKNGSAKGSLMSTALLANNANIMNLLSGANGLSLQQIIHKKQIVINTNGTVIDIVPMNDESDSVELKVENEKLLEGGASTNESTESGSSPEATGEEAAQVTAQVAVVQSQSPTSGTPQYITVT</sequence>
<dbReference type="EnsemblMetazoa" id="ADIR003346-RA">
    <property type="protein sequence ID" value="ADIR003346-PA"/>
    <property type="gene ID" value="ADIR003346"/>
</dbReference>
<evidence type="ECO:0000313" key="2">
    <source>
        <dbReference type="EnsemblMetazoa" id="ADIR003346-PA"/>
    </source>
</evidence>
<feature type="compositionally biased region" description="Polar residues" evidence="1">
    <location>
        <begin position="213"/>
        <end position="224"/>
    </location>
</feature>
<name>A0A182N6S3_9DIPT</name>
<accession>A0A182N6S3</accession>
<feature type="compositionally biased region" description="Polar residues" evidence="1">
    <location>
        <begin position="179"/>
        <end position="192"/>
    </location>
</feature>
<keyword evidence="3" id="KW-1185">Reference proteome</keyword>
<evidence type="ECO:0000313" key="3">
    <source>
        <dbReference type="Proteomes" id="UP000075884"/>
    </source>
</evidence>
<dbReference type="VEuPathDB" id="VectorBase:ADIR003346"/>
<feature type="compositionally biased region" description="Low complexity" evidence="1">
    <location>
        <begin position="198"/>
        <end position="212"/>
    </location>
</feature>
<organism evidence="2 3">
    <name type="scientific">Anopheles dirus</name>
    <dbReference type="NCBI Taxonomy" id="7168"/>
    <lineage>
        <taxon>Eukaryota</taxon>
        <taxon>Metazoa</taxon>
        <taxon>Ecdysozoa</taxon>
        <taxon>Arthropoda</taxon>
        <taxon>Hexapoda</taxon>
        <taxon>Insecta</taxon>
        <taxon>Pterygota</taxon>
        <taxon>Neoptera</taxon>
        <taxon>Endopterygota</taxon>
        <taxon>Diptera</taxon>
        <taxon>Nematocera</taxon>
        <taxon>Culicoidea</taxon>
        <taxon>Culicidae</taxon>
        <taxon>Anophelinae</taxon>
        <taxon>Anopheles</taxon>
    </lineage>
</organism>
<protein>
    <submittedName>
        <fullName evidence="2">Uncharacterized protein</fullName>
    </submittedName>
</protein>
<dbReference type="AlphaFoldDB" id="A0A182N6S3"/>